<dbReference type="Gene3D" id="3.30.360.10">
    <property type="entry name" value="Dihydrodipicolinate Reductase, domain 2"/>
    <property type="match status" value="1"/>
</dbReference>
<dbReference type="EMBL" id="ML210147">
    <property type="protein sequence ID" value="TFK29880.1"/>
    <property type="molecule type" value="Genomic_DNA"/>
</dbReference>
<reference evidence="4 5" key="1">
    <citation type="journal article" date="2019" name="Nat. Ecol. Evol.">
        <title>Megaphylogeny resolves global patterns of mushroom evolution.</title>
        <authorList>
            <person name="Varga T."/>
            <person name="Krizsan K."/>
            <person name="Foldi C."/>
            <person name="Dima B."/>
            <person name="Sanchez-Garcia M."/>
            <person name="Sanchez-Ramirez S."/>
            <person name="Szollosi G.J."/>
            <person name="Szarkandi J.G."/>
            <person name="Papp V."/>
            <person name="Albert L."/>
            <person name="Andreopoulos W."/>
            <person name="Angelini C."/>
            <person name="Antonin V."/>
            <person name="Barry K.W."/>
            <person name="Bougher N.L."/>
            <person name="Buchanan P."/>
            <person name="Buyck B."/>
            <person name="Bense V."/>
            <person name="Catcheside P."/>
            <person name="Chovatia M."/>
            <person name="Cooper J."/>
            <person name="Damon W."/>
            <person name="Desjardin D."/>
            <person name="Finy P."/>
            <person name="Geml J."/>
            <person name="Haridas S."/>
            <person name="Hughes K."/>
            <person name="Justo A."/>
            <person name="Karasinski D."/>
            <person name="Kautmanova I."/>
            <person name="Kiss B."/>
            <person name="Kocsube S."/>
            <person name="Kotiranta H."/>
            <person name="LaButti K.M."/>
            <person name="Lechner B.E."/>
            <person name="Liimatainen K."/>
            <person name="Lipzen A."/>
            <person name="Lukacs Z."/>
            <person name="Mihaltcheva S."/>
            <person name="Morgado L.N."/>
            <person name="Niskanen T."/>
            <person name="Noordeloos M.E."/>
            <person name="Ohm R.A."/>
            <person name="Ortiz-Santana B."/>
            <person name="Ovrebo C."/>
            <person name="Racz N."/>
            <person name="Riley R."/>
            <person name="Savchenko A."/>
            <person name="Shiryaev A."/>
            <person name="Soop K."/>
            <person name="Spirin V."/>
            <person name="Szebenyi C."/>
            <person name="Tomsovsky M."/>
            <person name="Tulloss R.E."/>
            <person name="Uehling J."/>
            <person name="Grigoriev I.V."/>
            <person name="Vagvolgyi C."/>
            <person name="Papp T."/>
            <person name="Martin F.M."/>
            <person name="Miettinen O."/>
            <person name="Hibbett D.S."/>
            <person name="Nagy L.G."/>
        </authorList>
    </citation>
    <scope>NUCLEOTIDE SEQUENCE [LARGE SCALE GENOMIC DNA]</scope>
    <source>
        <strain evidence="4 5">CBS 121175</strain>
    </source>
</reference>
<dbReference type="STRING" id="230819.A0A5C3LAQ0"/>
<dbReference type="Pfam" id="PF01408">
    <property type="entry name" value="GFO_IDH_MocA"/>
    <property type="match status" value="1"/>
</dbReference>
<dbReference type="SUPFAM" id="SSF55347">
    <property type="entry name" value="Glyceraldehyde-3-phosphate dehydrogenase-like, C-terminal domain"/>
    <property type="match status" value="1"/>
</dbReference>
<dbReference type="InterPro" id="IPR000683">
    <property type="entry name" value="Gfo/Idh/MocA-like_OxRdtase_N"/>
</dbReference>
<feature type="domain" description="Oxidoreductase putative C-terminal" evidence="3">
    <location>
        <begin position="206"/>
        <end position="347"/>
    </location>
</feature>
<evidence type="ECO:0000313" key="5">
    <source>
        <dbReference type="Proteomes" id="UP000307440"/>
    </source>
</evidence>
<dbReference type="PANTHER" id="PTHR43249">
    <property type="entry name" value="UDP-N-ACETYL-2-AMINO-2-DEOXY-D-GLUCURONATE OXIDASE"/>
    <property type="match status" value="1"/>
</dbReference>
<protein>
    <recommendedName>
        <fullName evidence="6">NAD binding dehydrogenase</fullName>
    </recommendedName>
</protein>
<dbReference type="InterPro" id="IPR013944">
    <property type="entry name" value="OxRdtase_put_C"/>
</dbReference>
<evidence type="ECO:0000313" key="4">
    <source>
        <dbReference type="EMBL" id="TFK29880.1"/>
    </source>
</evidence>
<sequence>MTKHTMPEKHDLLSRNRSHISQAPHRRGSIDPSKLLPMDKTAHIGGHDNFNVLFIGAGNIMFGSPEGPWNHSFRLEHKLGPRLKVVALIDPSTERAKEVLAKKRDSFVVSAYQDTRVCSNLEEFVKTMTPNELPRAVIIGSPPMFRGTLQPNRDIEAQLLKQFPGVALFVEKPIATGSLSEIEQTYKVGKMIDNSKTICSVGYMLRYLKAVQMMKKIIHDNQLTVMCTIARYACAYEAIAKPDWWDKSKSYGPVIEQGTHFCDLSRYFGGEVDLSSVVAHSIEWNEAPGKLSKMSIDESKIPPERRIPRATTATWKYQNGAVGNFTHVVALQGNNYSCELEVYADGYSLKLVNPYVQPVLYIRQPGDDNETKMAFPDDDPFFSEISVFIDNIEAKDNADFEDLHILSSYEDAARSYELTWAIRNASEKNDTKSKAV</sequence>
<dbReference type="InterPro" id="IPR036291">
    <property type="entry name" value="NAD(P)-bd_dom_sf"/>
</dbReference>
<feature type="domain" description="Gfo/Idh/MocA-like oxidoreductase N-terminal" evidence="2">
    <location>
        <begin position="50"/>
        <end position="203"/>
    </location>
</feature>
<gene>
    <name evidence="4" type="ORF">FA15DRAFT_184936</name>
</gene>
<dbReference type="Proteomes" id="UP000307440">
    <property type="component" value="Unassembled WGS sequence"/>
</dbReference>
<dbReference type="SUPFAM" id="SSF51735">
    <property type="entry name" value="NAD(P)-binding Rossmann-fold domains"/>
    <property type="match status" value="1"/>
</dbReference>
<name>A0A5C3LAQ0_COPMA</name>
<accession>A0A5C3LAQ0</accession>
<dbReference type="AlphaFoldDB" id="A0A5C3LAQ0"/>
<dbReference type="InterPro" id="IPR052515">
    <property type="entry name" value="Gfo/Idh/MocA_Oxidoreductase"/>
</dbReference>
<evidence type="ECO:0000259" key="3">
    <source>
        <dbReference type="Pfam" id="PF08635"/>
    </source>
</evidence>
<dbReference type="GO" id="GO:0000166">
    <property type="term" value="F:nucleotide binding"/>
    <property type="evidence" value="ECO:0007669"/>
    <property type="project" value="InterPro"/>
</dbReference>
<organism evidence="4 5">
    <name type="scientific">Coprinopsis marcescibilis</name>
    <name type="common">Agaric fungus</name>
    <name type="synonym">Psathyrella marcescibilis</name>
    <dbReference type="NCBI Taxonomy" id="230819"/>
    <lineage>
        <taxon>Eukaryota</taxon>
        <taxon>Fungi</taxon>
        <taxon>Dikarya</taxon>
        <taxon>Basidiomycota</taxon>
        <taxon>Agaricomycotina</taxon>
        <taxon>Agaricomycetes</taxon>
        <taxon>Agaricomycetidae</taxon>
        <taxon>Agaricales</taxon>
        <taxon>Agaricineae</taxon>
        <taxon>Psathyrellaceae</taxon>
        <taxon>Coprinopsis</taxon>
    </lineage>
</organism>
<evidence type="ECO:0008006" key="6">
    <source>
        <dbReference type="Google" id="ProtNLM"/>
    </source>
</evidence>
<dbReference type="OrthoDB" id="10250282at2759"/>
<dbReference type="PANTHER" id="PTHR43249:SF1">
    <property type="entry name" value="D-GLUCOSIDE 3-DEHYDROGENASE"/>
    <property type="match status" value="1"/>
</dbReference>
<evidence type="ECO:0000259" key="2">
    <source>
        <dbReference type="Pfam" id="PF01408"/>
    </source>
</evidence>
<dbReference type="Pfam" id="PF08635">
    <property type="entry name" value="ox_reductase_C"/>
    <property type="match status" value="1"/>
</dbReference>
<feature type="region of interest" description="Disordered" evidence="1">
    <location>
        <begin position="1"/>
        <end position="34"/>
    </location>
</feature>
<keyword evidence="5" id="KW-1185">Reference proteome</keyword>
<dbReference type="Gene3D" id="3.40.50.720">
    <property type="entry name" value="NAD(P)-binding Rossmann-like Domain"/>
    <property type="match status" value="1"/>
</dbReference>
<feature type="compositionally biased region" description="Basic and acidic residues" evidence="1">
    <location>
        <begin position="1"/>
        <end position="14"/>
    </location>
</feature>
<proteinExistence type="predicted"/>
<evidence type="ECO:0000256" key="1">
    <source>
        <dbReference type="SAM" id="MobiDB-lite"/>
    </source>
</evidence>